<keyword evidence="3" id="KW-0804">Transcription</keyword>
<dbReference type="InterPro" id="IPR000524">
    <property type="entry name" value="Tscrpt_reg_HTH_GntR"/>
</dbReference>
<dbReference type="Gene3D" id="1.20.120.530">
    <property type="entry name" value="GntR ligand-binding domain-like"/>
    <property type="match status" value="1"/>
</dbReference>
<keyword evidence="2 5" id="KW-0238">DNA-binding</keyword>
<dbReference type="CDD" id="cd07377">
    <property type="entry name" value="WHTH_GntR"/>
    <property type="match status" value="1"/>
</dbReference>
<name>A0A562B1R7_9BURK</name>
<dbReference type="PANTHER" id="PTHR43537:SF24">
    <property type="entry name" value="GLUCONATE OPERON TRANSCRIPTIONAL REPRESSOR"/>
    <property type="match status" value="1"/>
</dbReference>
<dbReference type="PROSITE" id="PS50949">
    <property type="entry name" value="HTH_GNTR"/>
    <property type="match status" value="1"/>
</dbReference>
<dbReference type="SUPFAM" id="SSF46785">
    <property type="entry name" value="Winged helix' DNA-binding domain"/>
    <property type="match status" value="1"/>
</dbReference>
<proteinExistence type="predicted"/>
<dbReference type="Pfam" id="PF07729">
    <property type="entry name" value="FCD"/>
    <property type="match status" value="1"/>
</dbReference>
<keyword evidence="1" id="KW-0805">Transcription regulation</keyword>
<dbReference type="SUPFAM" id="SSF48008">
    <property type="entry name" value="GntR ligand-binding domain-like"/>
    <property type="match status" value="1"/>
</dbReference>
<evidence type="ECO:0000256" key="3">
    <source>
        <dbReference type="ARBA" id="ARBA00023163"/>
    </source>
</evidence>
<evidence type="ECO:0000256" key="2">
    <source>
        <dbReference type="ARBA" id="ARBA00023125"/>
    </source>
</evidence>
<dbReference type="Pfam" id="PF00392">
    <property type="entry name" value="GntR"/>
    <property type="match status" value="1"/>
</dbReference>
<dbReference type="InterPro" id="IPR008920">
    <property type="entry name" value="TF_FadR/GntR_C"/>
</dbReference>
<protein>
    <submittedName>
        <fullName evidence="5">DNA-binding GntR family transcriptional regulator</fullName>
    </submittedName>
</protein>
<keyword evidence="6" id="KW-1185">Reference proteome</keyword>
<dbReference type="InterPro" id="IPR036390">
    <property type="entry name" value="WH_DNA-bd_sf"/>
</dbReference>
<reference evidence="5 6" key="1">
    <citation type="submission" date="2019-07" db="EMBL/GenBank/DDBJ databases">
        <title>Genome sequencing of lignin-degrading bacterial isolates.</title>
        <authorList>
            <person name="Gladden J."/>
        </authorList>
    </citation>
    <scope>NUCLEOTIDE SEQUENCE [LARGE SCALE GENOMIC DNA]</scope>
    <source>
        <strain evidence="5 6">J11</strain>
    </source>
</reference>
<dbReference type="InterPro" id="IPR036388">
    <property type="entry name" value="WH-like_DNA-bd_sf"/>
</dbReference>
<sequence length="222" mass="24352">MDLKIAPVSVQQETARKLREAIMVGHFKPGERLVESNLCEQLGVSRPSLREALRALAAEHLVVITPNRGPSVARIEWEEASQIYQARALIEGEIAALAARHGNDEDIVAMREALRRFELAVKQGDAAQRVVATTAFYDAMIAACRNDVLGSLIRGLLARINFLRAQTMAMPGRAKHSYRELAAIFDAIEARDARSARAAAVAHVKAAQQEAHEVFHQGQQSA</sequence>
<dbReference type="GO" id="GO:0003700">
    <property type="term" value="F:DNA-binding transcription factor activity"/>
    <property type="evidence" value="ECO:0007669"/>
    <property type="project" value="InterPro"/>
</dbReference>
<evidence type="ECO:0000256" key="1">
    <source>
        <dbReference type="ARBA" id="ARBA00023015"/>
    </source>
</evidence>
<gene>
    <name evidence="5" type="ORF">L602_000800000680</name>
</gene>
<dbReference type="SMART" id="SM00895">
    <property type="entry name" value="FCD"/>
    <property type="match status" value="1"/>
</dbReference>
<dbReference type="AlphaFoldDB" id="A0A562B1R7"/>
<organism evidence="5 6">
    <name type="scientific">Cupriavidus gilardii J11</name>
    <dbReference type="NCBI Taxonomy" id="936133"/>
    <lineage>
        <taxon>Bacteria</taxon>
        <taxon>Pseudomonadati</taxon>
        <taxon>Pseudomonadota</taxon>
        <taxon>Betaproteobacteria</taxon>
        <taxon>Burkholderiales</taxon>
        <taxon>Burkholderiaceae</taxon>
        <taxon>Cupriavidus</taxon>
    </lineage>
</organism>
<accession>A0A562B1R7</accession>
<dbReference type="PANTHER" id="PTHR43537">
    <property type="entry name" value="TRANSCRIPTIONAL REGULATOR, GNTR FAMILY"/>
    <property type="match status" value="1"/>
</dbReference>
<dbReference type="EMBL" id="VLJN01000066">
    <property type="protein sequence ID" value="TWG78999.1"/>
    <property type="molecule type" value="Genomic_DNA"/>
</dbReference>
<evidence type="ECO:0000313" key="6">
    <source>
        <dbReference type="Proteomes" id="UP000318141"/>
    </source>
</evidence>
<evidence type="ECO:0000313" key="5">
    <source>
        <dbReference type="EMBL" id="TWG78999.1"/>
    </source>
</evidence>
<feature type="domain" description="HTH gntR-type" evidence="4">
    <location>
        <begin position="8"/>
        <end position="75"/>
    </location>
</feature>
<comment type="caution">
    <text evidence="5">The sequence shown here is derived from an EMBL/GenBank/DDBJ whole genome shotgun (WGS) entry which is preliminary data.</text>
</comment>
<dbReference type="GO" id="GO:0003677">
    <property type="term" value="F:DNA binding"/>
    <property type="evidence" value="ECO:0007669"/>
    <property type="project" value="UniProtKB-KW"/>
</dbReference>
<dbReference type="Proteomes" id="UP000318141">
    <property type="component" value="Unassembled WGS sequence"/>
</dbReference>
<dbReference type="OrthoDB" id="9799812at2"/>
<evidence type="ECO:0000259" key="4">
    <source>
        <dbReference type="PROSITE" id="PS50949"/>
    </source>
</evidence>
<dbReference type="SMART" id="SM00345">
    <property type="entry name" value="HTH_GNTR"/>
    <property type="match status" value="1"/>
</dbReference>
<dbReference type="Gene3D" id="1.10.10.10">
    <property type="entry name" value="Winged helix-like DNA-binding domain superfamily/Winged helix DNA-binding domain"/>
    <property type="match status" value="1"/>
</dbReference>
<dbReference type="InterPro" id="IPR011711">
    <property type="entry name" value="GntR_C"/>
</dbReference>